<name>G3VT65_SARHA</name>
<evidence type="ECO:0000256" key="7">
    <source>
        <dbReference type="ARBA" id="ARBA00023180"/>
    </source>
</evidence>
<feature type="domain" description="VWFD" evidence="9">
    <location>
        <begin position="1020"/>
        <end position="1197"/>
    </location>
</feature>
<dbReference type="SMART" id="SM00832">
    <property type="entry name" value="C8"/>
    <property type="match status" value="4"/>
</dbReference>
<reference evidence="10 11" key="1">
    <citation type="journal article" date="2011" name="Proc. Natl. Acad. Sci. U.S.A.">
        <title>Genetic diversity and population structure of the endangered marsupial Sarcophilus harrisii (Tasmanian devil).</title>
        <authorList>
            <person name="Miller W."/>
            <person name="Hayes V.M."/>
            <person name="Ratan A."/>
            <person name="Petersen D.C."/>
            <person name="Wittekindt N.E."/>
            <person name="Miller J."/>
            <person name="Walenz B."/>
            <person name="Knight J."/>
            <person name="Qi J."/>
            <person name="Zhao F."/>
            <person name="Wang Q."/>
            <person name="Bedoya-Reina O.C."/>
            <person name="Katiyar N."/>
            <person name="Tomsho L.P."/>
            <person name="Kasson L.M."/>
            <person name="Hardie R.A."/>
            <person name="Woodbridge P."/>
            <person name="Tindall E.A."/>
            <person name="Bertelsen M.F."/>
            <person name="Dixon D."/>
            <person name="Pyecroft S."/>
            <person name="Helgen K.M."/>
            <person name="Lesk A.M."/>
            <person name="Pringle T.H."/>
            <person name="Patterson N."/>
            <person name="Zhang Y."/>
            <person name="Kreiss A."/>
            <person name="Woods G.M."/>
            <person name="Jones M.E."/>
            <person name="Schuster S.C."/>
        </authorList>
    </citation>
    <scope>NUCLEOTIDE SEQUENCE [LARGE SCALE GENOMIC DNA]</scope>
</reference>
<dbReference type="InterPro" id="IPR025615">
    <property type="entry name" value="TILa_dom"/>
</dbReference>
<dbReference type="PANTHER" id="PTHR46160">
    <property type="entry name" value="ALPHA-TECTORIN-RELATED"/>
    <property type="match status" value="1"/>
</dbReference>
<evidence type="ECO:0000256" key="6">
    <source>
        <dbReference type="ARBA" id="ARBA00023157"/>
    </source>
</evidence>
<dbReference type="SMART" id="SM00215">
    <property type="entry name" value="VWC_out"/>
    <property type="match status" value="3"/>
</dbReference>
<comment type="subcellular location">
    <subcellularLocation>
        <location evidence="1">Cell membrane</location>
    </subcellularLocation>
</comment>
<accession>G3VT65</accession>
<keyword evidence="11" id="KW-1185">Reference proteome</keyword>
<dbReference type="HOGENOM" id="CLU_001167_0_0_1"/>
<evidence type="ECO:0000259" key="8">
    <source>
        <dbReference type="PROSITE" id="PS51220"/>
    </source>
</evidence>
<dbReference type="Pfam" id="PF08742">
    <property type="entry name" value="C8"/>
    <property type="match status" value="4"/>
</dbReference>
<sequence>DTLLHPFGPEHGDQSIPRADDGVSPKFLLSEPFSFFGVTYRNIYVNTNGLISFEVPLSHFIPQALPLKDGRAFVAPFWADITTFKKGQVWYRESRQPELLSRASRELATAFPDSPEIVLRSLFVATWDHVPFFGARTDQVNTFQAALAAGTNASYVLLYYGDIQWTTGVISGGSPNNGLGGTPAQAGFNSGTAQDYFTLPGSRTSAIIHISSTSNVGIPGLWAFRTDEFTVPNGCIYKAQFLPIGATFWNSSTCEHQCQCQADQRVQCRPRPCQAERQCRASYPFYYCQARLGLSCQLGPSGHLRTFSGHLLRLQSCTYILARGSGHGTGFQVKVESRGTSQQPRLQLWLLAHGQEIVVPNGTADHVLVNGLRFPLPIQLLQGSLAVHVSGLATYLTTDFGLELWVQEGRLALTVPAGLGSTVQGLCGAESPRRDPTLLVTSWQTAEPCGHGPPNCPPDRVALYTGWEACGLLEASPGPFSACVQALSPRPFVESCAEELCQADGAPHVLCRALAAYARSCQAANLSVGSWRSQTFCEMSCPENSHYEACATPCEASCSDSLAPLFCRGPCREGCACDAGHLLSAGACVPQTQCGCSLRGRYFPLGAQVVDDNCRQRCSCEGPGKLVRCYPQACKAGEACRVQDGVWGCIREGNGSTWVSGDPHYRTFDGVAFTAQGSCRYTLTRSCRSQAWLPAFSVHVHNEHLGSVAVAWTRRVRVEVYRERIVMAAKAPGKVGSGIVLQTDTGLLVRYDWQHYVSVTVPETYAGSLCGLGGDFDGDPENDFQGPGGELLPDAHAFIESWKEPGSPAHCSAMGPVPRCTREREARYRSPDFCGLLMDRDGPFRACDEVAEVQVHVENCVHDLCASEGVQRPLCEVLRSFAQQCQQHGLPIQTWRHQAGCEMACPTHSHYELCGSSCPNSCTDPTLANQCQTPCQEGCQCDQGFLLSGTDCVPPAQCGCTSEGRYYLSGETFWEGEGCRRFCHCDASSHKVHCSDSSCGPGERCGTLKGIFGCHPLVPRTCQIVGQSQYITFDGKTYDFPGTCKYIFSQLCGSLESLPFFRVEIKKKYGTNTHILAILEVLILINGTKIHLHRKNSGQVEVNGETLHFPLSLNSGGIILYPSGFFLTLWTDFGLTLSSDLVYSLFLSLPPHYEGNTCGLCGNFSWNYEDEFQSLTGELVDNLTSKWKTEDCEDRCDRNGCPTCTGQKQLIQGKARCWILQDPGGPFSACHSQINPEPYVASCVNDMCLSKDNSSVLCLSIQTYVAACQRANITLGPWRNSSFCAPACPAHSYYHLCQDPHKVRSCAVLPLPLPAGPICSEGCTCLDGYLWSGDRCVRPDQCGCQHEGRYYKLVWLSHCTHRCSCDAPGQFRCSLAQCPEGEICALQAGRLGCQSPMGICTATGDPHYFTFDGAVAHFQGTCAYQLTHTCKEASLPGDLSFRVEATNRNFRSRRSTILRVGLFLPHQVNGHKVTLPRQLGPQAGVRRERSLLLLRVGEELEVQYNGRNTLFVRVGPGYRGRLCGMCGNFNGDKEDDKILPGGRPAWVRVSGALWGGTRGRAVWLELRPTPVPICSCRKDSVGRDSCGEGHRVAQLCEVLSNHSGPFAECHWHENPDPYFQSCVYDLCQYGTANRMLCAALEAYAQLCALHKVRLPDWRTNLGCSKHHAPTLYPRSHHLP</sequence>
<keyword evidence="6" id="KW-1015">Disulfide bond</keyword>
<dbReference type="SUPFAM" id="SSF57567">
    <property type="entry name" value="Serine protease inhibitors"/>
    <property type="match status" value="3"/>
</dbReference>
<keyword evidence="2" id="KW-1003">Cell membrane</keyword>
<dbReference type="eggNOG" id="KOG1216">
    <property type="taxonomic scope" value="Eukaryota"/>
</dbReference>
<dbReference type="Pfam" id="PF12714">
    <property type="entry name" value="TILa"/>
    <property type="match status" value="2"/>
</dbReference>
<evidence type="ECO:0000256" key="4">
    <source>
        <dbReference type="ARBA" id="ARBA00022737"/>
    </source>
</evidence>
<dbReference type="InterPro" id="IPR014853">
    <property type="entry name" value="VWF/SSPO/ZAN-like_Cys-rich_dom"/>
</dbReference>
<dbReference type="SMART" id="SM00216">
    <property type="entry name" value="VWD"/>
    <property type="match status" value="4"/>
</dbReference>
<feature type="domain" description="VWFD" evidence="9">
    <location>
        <begin position="1398"/>
        <end position="1563"/>
    </location>
</feature>
<dbReference type="CDD" id="cd19941">
    <property type="entry name" value="TIL"/>
    <property type="match status" value="3"/>
</dbReference>
<dbReference type="GeneTree" id="ENSGT00950000183155"/>
<evidence type="ECO:0000256" key="5">
    <source>
        <dbReference type="ARBA" id="ARBA00023136"/>
    </source>
</evidence>
<dbReference type="GO" id="GO:0005886">
    <property type="term" value="C:plasma membrane"/>
    <property type="evidence" value="ECO:0007669"/>
    <property type="project" value="UniProtKB-SubCell"/>
</dbReference>
<keyword evidence="7" id="KW-0325">Glycoprotein</keyword>
<keyword evidence="3" id="KW-0732">Signal</keyword>
<evidence type="ECO:0000259" key="9">
    <source>
        <dbReference type="PROSITE" id="PS51233"/>
    </source>
</evidence>
<dbReference type="Pfam" id="PF01826">
    <property type="entry name" value="TIL"/>
    <property type="match status" value="2"/>
</dbReference>
<reference evidence="10" key="2">
    <citation type="submission" date="2025-08" db="UniProtKB">
        <authorList>
            <consortium name="Ensembl"/>
        </authorList>
    </citation>
    <scope>IDENTIFICATION</scope>
</reference>
<keyword evidence="5" id="KW-0472">Membrane</keyword>
<dbReference type="InParanoid" id="G3VT65"/>
<dbReference type="Pfam" id="PF00094">
    <property type="entry name" value="VWD"/>
    <property type="match status" value="4"/>
</dbReference>
<dbReference type="STRING" id="9305.ENSSHAP00000006370"/>
<dbReference type="InterPro" id="IPR036084">
    <property type="entry name" value="Ser_inhib-like_sf"/>
</dbReference>
<dbReference type="Ensembl" id="ENSSHAT00000006425.2">
    <property type="protein sequence ID" value="ENSSHAP00000006370.2"/>
    <property type="gene ID" value="ENSSHAG00000005544.2"/>
</dbReference>
<evidence type="ECO:0008006" key="12">
    <source>
        <dbReference type="Google" id="ProtNLM"/>
    </source>
</evidence>
<dbReference type="InterPro" id="IPR001846">
    <property type="entry name" value="VWF_type-D"/>
</dbReference>
<evidence type="ECO:0000313" key="10">
    <source>
        <dbReference type="Ensembl" id="ENSSHAP00000006370.2"/>
    </source>
</evidence>
<dbReference type="FunFam" id="2.10.25.10:FF:000055">
    <property type="entry name" value="alpha-tectorin isoform X1"/>
    <property type="match status" value="2"/>
</dbReference>
<evidence type="ECO:0000256" key="1">
    <source>
        <dbReference type="ARBA" id="ARBA00004236"/>
    </source>
</evidence>
<proteinExistence type="predicted"/>
<feature type="domain" description="VWFD" evidence="9">
    <location>
        <begin position="655"/>
        <end position="812"/>
    </location>
</feature>
<feature type="domain" description="VWFD" evidence="9">
    <location>
        <begin position="294"/>
        <end position="477"/>
    </location>
</feature>
<dbReference type="PROSITE" id="PS51220">
    <property type="entry name" value="NIDO"/>
    <property type="match status" value="1"/>
</dbReference>
<dbReference type="InterPro" id="IPR001007">
    <property type="entry name" value="VWF_dom"/>
</dbReference>
<protein>
    <recommendedName>
        <fullName evidence="12">Tectorin alpha</fullName>
    </recommendedName>
</protein>
<dbReference type="SMART" id="SM00539">
    <property type="entry name" value="NIDO"/>
    <property type="match status" value="1"/>
</dbReference>
<dbReference type="Proteomes" id="UP000007648">
    <property type="component" value="Unassembled WGS sequence"/>
</dbReference>
<dbReference type="InterPro" id="IPR052749">
    <property type="entry name" value="Alpha-tectorin"/>
</dbReference>
<evidence type="ECO:0000256" key="3">
    <source>
        <dbReference type="ARBA" id="ARBA00022729"/>
    </source>
</evidence>
<dbReference type="InterPro" id="IPR003886">
    <property type="entry name" value="NIDO_dom"/>
</dbReference>
<evidence type="ECO:0000313" key="11">
    <source>
        <dbReference type="Proteomes" id="UP000007648"/>
    </source>
</evidence>
<dbReference type="Gene3D" id="2.10.25.10">
    <property type="entry name" value="Laminin"/>
    <property type="match status" value="3"/>
</dbReference>
<organism evidence="10 11">
    <name type="scientific">Sarcophilus harrisii</name>
    <name type="common">Tasmanian devil</name>
    <name type="synonym">Sarcophilus laniarius</name>
    <dbReference type="NCBI Taxonomy" id="9305"/>
    <lineage>
        <taxon>Eukaryota</taxon>
        <taxon>Metazoa</taxon>
        <taxon>Chordata</taxon>
        <taxon>Craniata</taxon>
        <taxon>Vertebrata</taxon>
        <taxon>Euteleostomi</taxon>
        <taxon>Mammalia</taxon>
        <taxon>Metatheria</taxon>
        <taxon>Dasyuromorphia</taxon>
        <taxon>Dasyuridae</taxon>
        <taxon>Sarcophilus</taxon>
    </lineage>
</organism>
<reference evidence="10" key="3">
    <citation type="submission" date="2025-09" db="UniProtKB">
        <authorList>
            <consortium name="Ensembl"/>
        </authorList>
    </citation>
    <scope>IDENTIFICATION</scope>
</reference>
<keyword evidence="4" id="KW-0677">Repeat</keyword>
<dbReference type="InterPro" id="IPR002919">
    <property type="entry name" value="TIL_dom"/>
</dbReference>
<feature type="domain" description="NIDO" evidence="8">
    <location>
        <begin position="76"/>
        <end position="229"/>
    </location>
</feature>
<dbReference type="PROSITE" id="PS51233">
    <property type="entry name" value="VWFD"/>
    <property type="match status" value="4"/>
</dbReference>
<dbReference type="Pfam" id="PF06119">
    <property type="entry name" value="NIDO"/>
    <property type="match status" value="1"/>
</dbReference>
<dbReference type="PANTHER" id="PTHR46160:SF9">
    <property type="entry name" value="PROTEIN PRY2-RELATED"/>
    <property type="match status" value="1"/>
</dbReference>
<dbReference type="GO" id="GO:0007160">
    <property type="term" value="P:cell-matrix adhesion"/>
    <property type="evidence" value="ECO:0007669"/>
    <property type="project" value="InterPro"/>
</dbReference>
<evidence type="ECO:0000256" key="2">
    <source>
        <dbReference type="ARBA" id="ARBA00022475"/>
    </source>
</evidence>